<reference evidence="7 8" key="2">
    <citation type="submission" date="2020-08" db="EMBL/GenBank/DDBJ databases">
        <title>The Agave Microbiome: Exploring the role of microbial communities in plant adaptations to desert environments.</title>
        <authorList>
            <person name="Partida-Martinez L.P."/>
        </authorList>
    </citation>
    <scope>NUCLEOTIDE SEQUENCE [LARGE SCALE GENOMIC DNA]</scope>
    <source>
        <strain evidence="7 8">AS2.3</strain>
    </source>
</reference>
<keyword evidence="4 6" id="KW-1133">Transmembrane helix</keyword>
<evidence type="ECO:0000256" key="5">
    <source>
        <dbReference type="ARBA" id="ARBA00023136"/>
    </source>
</evidence>
<dbReference type="GO" id="GO:0016020">
    <property type="term" value="C:membrane"/>
    <property type="evidence" value="ECO:0007669"/>
    <property type="project" value="InterPro"/>
</dbReference>
<keyword evidence="3 6" id="KW-0812">Transmembrane</keyword>
<sequence>MELLSALRALGALGLILGMLAGALWAVRRYDIKLPSQWLGSRTEERRLALVERLALDGRRSVALIRCDGREHLVVIAPEGVVALGDGAPTRAPLIRRGFYA</sequence>
<feature type="transmembrane region" description="Helical" evidence="6">
    <location>
        <begin position="6"/>
        <end position="27"/>
    </location>
</feature>
<keyword evidence="2" id="KW-1003">Cell membrane</keyword>
<keyword evidence="7" id="KW-0966">Cell projection</keyword>
<proteinExistence type="predicted"/>
<keyword evidence="7" id="KW-0282">Flagellum</keyword>
<comment type="caution">
    <text evidence="7">The sequence shown here is derived from an EMBL/GenBank/DDBJ whole genome shotgun (WGS) entry which is preliminary data.</text>
</comment>
<dbReference type="InterPro" id="IPR022781">
    <property type="entry name" value="Flagellar_biosynth_FliO"/>
</dbReference>
<dbReference type="GO" id="GO:0044781">
    <property type="term" value="P:bacterial-type flagellum organization"/>
    <property type="evidence" value="ECO:0007669"/>
    <property type="project" value="InterPro"/>
</dbReference>
<dbReference type="EMBL" id="JACCBY010000009">
    <property type="protein sequence ID" value="NYD92103.1"/>
    <property type="molecule type" value="Genomic_DNA"/>
</dbReference>
<dbReference type="Pfam" id="PF04347">
    <property type="entry name" value="FliO"/>
    <property type="match status" value="1"/>
</dbReference>
<organism evidence="7 8">
    <name type="scientific">Sphingomonas melonis</name>
    <dbReference type="NCBI Taxonomy" id="152682"/>
    <lineage>
        <taxon>Bacteria</taxon>
        <taxon>Pseudomonadati</taxon>
        <taxon>Pseudomonadota</taxon>
        <taxon>Alphaproteobacteria</taxon>
        <taxon>Sphingomonadales</taxon>
        <taxon>Sphingomonadaceae</taxon>
        <taxon>Sphingomonas</taxon>
    </lineage>
</organism>
<name>A0A7Y9K2J2_9SPHN</name>
<evidence type="ECO:0000256" key="4">
    <source>
        <dbReference type="ARBA" id="ARBA00022989"/>
    </source>
</evidence>
<evidence type="ECO:0000256" key="3">
    <source>
        <dbReference type="ARBA" id="ARBA00022692"/>
    </source>
</evidence>
<dbReference type="Proteomes" id="UP000517753">
    <property type="component" value="Unassembled WGS sequence"/>
</dbReference>
<comment type="subcellular location">
    <subcellularLocation>
        <location evidence="1">Cell membrane</location>
    </subcellularLocation>
</comment>
<dbReference type="RefSeq" id="WP_179510498.1">
    <property type="nucleotide sequence ID" value="NZ_JACCBY010000009.1"/>
</dbReference>
<keyword evidence="7" id="KW-0969">Cilium</keyword>
<keyword evidence="5 6" id="KW-0472">Membrane</keyword>
<evidence type="ECO:0000256" key="6">
    <source>
        <dbReference type="SAM" id="Phobius"/>
    </source>
</evidence>
<evidence type="ECO:0000313" key="8">
    <source>
        <dbReference type="Proteomes" id="UP000517753"/>
    </source>
</evidence>
<evidence type="ECO:0000313" key="7">
    <source>
        <dbReference type="EMBL" id="NYD92103.1"/>
    </source>
</evidence>
<protein>
    <submittedName>
        <fullName evidence="7">Flagellar protein FliO/FliZ</fullName>
    </submittedName>
</protein>
<evidence type="ECO:0000256" key="2">
    <source>
        <dbReference type="ARBA" id="ARBA00022475"/>
    </source>
</evidence>
<gene>
    <name evidence="7" type="ORF">HD841_003923</name>
</gene>
<keyword evidence="8" id="KW-1185">Reference proteome</keyword>
<dbReference type="AlphaFoldDB" id="A0A7Y9K2J2"/>
<evidence type="ECO:0000256" key="1">
    <source>
        <dbReference type="ARBA" id="ARBA00004236"/>
    </source>
</evidence>
<reference evidence="7 8" key="1">
    <citation type="submission" date="2020-07" db="EMBL/GenBank/DDBJ databases">
        <authorList>
            <person name="Partida-Martinez L."/>
            <person name="Huntemann M."/>
            <person name="Clum A."/>
            <person name="Wang J."/>
            <person name="Palaniappan K."/>
            <person name="Ritter S."/>
            <person name="Chen I.-M."/>
            <person name="Stamatis D."/>
            <person name="Reddy T."/>
            <person name="O'Malley R."/>
            <person name="Daum C."/>
            <person name="Shapiro N."/>
            <person name="Ivanova N."/>
            <person name="Kyrpides N."/>
            <person name="Woyke T."/>
        </authorList>
    </citation>
    <scope>NUCLEOTIDE SEQUENCE [LARGE SCALE GENOMIC DNA]</scope>
    <source>
        <strain evidence="7 8">AS2.3</strain>
    </source>
</reference>
<accession>A0A7Y9K2J2</accession>